<comment type="caution">
    <text evidence="3">The sequence shown here is derived from an EMBL/GenBank/DDBJ whole genome shotgun (WGS) entry which is preliminary data.</text>
</comment>
<evidence type="ECO:0000313" key="4">
    <source>
        <dbReference type="Proteomes" id="UP000603453"/>
    </source>
</evidence>
<dbReference type="EMBL" id="JAEPRD010000084">
    <property type="protein sequence ID" value="KAG2200349.1"/>
    <property type="molecule type" value="Genomic_DNA"/>
</dbReference>
<feature type="transmembrane region" description="Helical" evidence="2">
    <location>
        <begin position="6"/>
        <end position="24"/>
    </location>
</feature>
<accession>A0A8H7V3T3</accession>
<organism evidence="3 4">
    <name type="scientific">Mucor saturninus</name>
    <dbReference type="NCBI Taxonomy" id="64648"/>
    <lineage>
        <taxon>Eukaryota</taxon>
        <taxon>Fungi</taxon>
        <taxon>Fungi incertae sedis</taxon>
        <taxon>Mucoromycota</taxon>
        <taxon>Mucoromycotina</taxon>
        <taxon>Mucoromycetes</taxon>
        <taxon>Mucorales</taxon>
        <taxon>Mucorineae</taxon>
        <taxon>Mucoraceae</taxon>
        <taxon>Mucor</taxon>
    </lineage>
</organism>
<proteinExistence type="predicted"/>
<protein>
    <submittedName>
        <fullName evidence="3">Uncharacterized protein</fullName>
    </submittedName>
</protein>
<keyword evidence="2" id="KW-0472">Membrane</keyword>
<feature type="compositionally biased region" description="Basic and acidic residues" evidence="1">
    <location>
        <begin position="93"/>
        <end position="103"/>
    </location>
</feature>
<sequence length="103" mass="11815">MFVFYNIIWIICIALLFASFFMLLKKRRARNLMNQPGNYATNNPNFVVDMNGQHNYPPPQSYAPPPPPPPTNQYPVPTTSSGLEPPPPSYQDYSKDHRVPHLQ</sequence>
<reference evidence="3" key="1">
    <citation type="submission" date="2020-12" db="EMBL/GenBank/DDBJ databases">
        <title>Metabolic potential, ecology and presence of endohyphal bacteria is reflected in genomic diversity of Mucoromycotina.</title>
        <authorList>
            <person name="Muszewska A."/>
            <person name="Okrasinska A."/>
            <person name="Steczkiewicz K."/>
            <person name="Drgas O."/>
            <person name="Orlowska M."/>
            <person name="Perlinska-Lenart U."/>
            <person name="Aleksandrzak-Piekarczyk T."/>
            <person name="Szatraj K."/>
            <person name="Zielenkiewicz U."/>
            <person name="Pilsyk S."/>
            <person name="Malc E."/>
            <person name="Mieczkowski P."/>
            <person name="Kruszewska J.S."/>
            <person name="Biernat P."/>
            <person name="Pawlowska J."/>
        </authorList>
    </citation>
    <scope>NUCLEOTIDE SEQUENCE</scope>
    <source>
        <strain evidence="3">WA0000017839</strain>
    </source>
</reference>
<dbReference type="AlphaFoldDB" id="A0A8H7V3T3"/>
<feature type="region of interest" description="Disordered" evidence="1">
    <location>
        <begin position="43"/>
        <end position="103"/>
    </location>
</feature>
<keyword evidence="2" id="KW-1133">Transmembrane helix</keyword>
<evidence type="ECO:0000256" key="1">
    <source>
        <dbReference type="SAM" id="MobiDB-lite"/>
    </source>
</evidence>
<keyword evidence="2" id="KW-0812">Transmembrane</keyword>
<feature type="compositionally biased region" description="Pro residues" evidence="1">
    <location>
        <begin position="56"/>
        <end position="72"/>
    </location>
</feature>
<evidence type="ECO:0000256" key="2">
    <source>
        <dbReference type="SAM" id="Phobius"/>
    </source>
</evidence>
<evidence type="ECO:0000313" key="3">
    <source>
        <dbReference type="EMBL" id="KAG2200349.1"/>
    </source>
</evidence>
<dbReference type="OrthoDB" id="2237858at2759"/>
<dbReference type="Proteomes" id="UP000603453">
    <property type="component" value="Unassembled WGS sequence"/>
</dbReference>
<name>A0A8H7V3T3_9FUNG</name>
<keyword evidence="4" id="KW-1185">Reference proteome</keyword>
<gene>
    <name evidence="3" type="ORF">INT47_002263</name>
</gene>